<evidence type="ECO:0000259" key="2">
    <source>
        <dbReference type="Pfam" id="PF12867"/>
    </source>
</evidence>
<reference evidence="4" key="1">
    <citation type="submission" date="2017-08" db="EMBL/GenBank/DDBJ databases">
        <authorList>
            <person name="Varghese N."/>
            <person name="Submissions S."/>
        </authorList>
    </citation>
    <scope>NUCLEOTIDE SEQUENCE [LARGE SCALE GENOMIC DNA]</scope>
    <source>
        <strain evidence="4">JC23</strain>
    </source>
</reference>
<proteinExistence type="predicted"/>
<dbReference type="Proteomes" id="UP000219252">
    <property type="component" value="Unassembled WGS sequence"/>
</dbReference>
<name>A0A285UKZ4_9BACL</name>
<dbReference type="InterPro" id="IPR034660">
    <property type="entry name" value="DinB/YfiT-like"/>
</dbReference>
<feature type="domain" description="DinB-like" evidence="2">
    <location>
        <begin position="5"/>
        <end position="153"/>
    </location>
</feature>
<protein>
    <submittedName>
        <fullName evidence="3">DinB family protein</fullName>
    </submittedName>
</protein>
<keyword evidence="1" id="KW-0175">Coiled coil</keyword>
<accession>A0A285UKZ4</accession>
<evidence type="ECO:0000313" key="3">
    <source>
        <dbReference type="EMBL" id="SOC42367.1"/>
    </source>
</evidence>
<feature type="coiled-coil region" evidence="1">
    <location>
        <begin position="91"/>
        <end position="118"/>
    </location>
</feature>
<gene>
    <name evidence="3" type="ORF">SAMN05877842_11252</name>
</gene>
<dbReference type="Pfam" id="PF12867">
    <property type="entry name" value="DinB_2"/>
    <property type="match status" value="1"/>
</dbReference>
<dbReference type="AlphaFoldDB" id="A0A285UKZ4"/>
<organism evidence="3 4">
    <name type="scientific">Ureibacillus acetophenoni</name>
    <dbReference type="NCBI Taxonomy" id="614649"/>
    <lineage>
        <taxon>Bacteria</taxon>
        <taxon>Bacillati</taxon>
        <taxon>Bacillota</taxon>
        <taxon>Bacilli</taxon>
        <taxon>Bacillales</taxon>
        <taxon>Caryophanaceae</taxon>
        <taxon>Ureibacillus</taxon>
    </lineage>
</organism>
<keyword evidence="4" id="KW-1185">Reference proteome</keyword>
<dbReference type="Gene3D" id="1.20.120.450">
    <property type="entry name" value="dinb family like domain"/>
    <property type="match status" value="1"/>
</dbReference>
<dbReference type="RefSeq" id="WP_170949504.1">
    <property type="nucleotide sequence ID" value="NZ_OBQC01000012.1"/>
</dbReference>
<dbReference type="InterPro" id="IPR024775">
    <property type="entry name" value="DinB-like"/>
</dbReference>
<evidence type="ECO:0000313" key="4">
    <source>
        <dbReference type="Proteomes" id="UP000219252"/>
    </source>
</evidence>
<dbReference type="EMBL" id="OBQC01000012">
    <property type="protein sequence ID" value="SOC42367.1"/>
    <property type="molecule type" value="Genomic_DNA"/>
</dbReference>
<sequence>MEYNRKVREELWGVIEGLTDDQINRVVEEGKWTIGQVLEHLYLTEKNVVQSFSEAKQITEENPVKLRKVHLTTDRTQRVNAPKFLVPSSRQQTLEQLKEKLKQSRENLENFMKDTSEDHLNGKYMPHPFFEKLTLTQWVEFLAYHEKRHIAQIEELKEAIMI</sequence>
<evidence type="ECO:0000256" key="1">
    <source>
        <dbReference type="SAM" id="Coils"/>
    </source>
</evidence>
<dbReference type="SUPFAM" id="SSF109854">
    <property type="entry name" value="DinB/YfiT-like putative metalloenzymes"/>
    <property type="match status" value="1"/>
</dbReference>